<dbReference type="EMBL" id="JACICE010000005">
    <property type="protein sequence ID" value="MBB3777183.1"/>
    <property type="molecule type" value="Genomic_DNA"/>
</dbReference>
<sequence length="51" mass="5551">MFHATAMGSVAERQLLGNEFTIAAIRSTRGGGRRLPTQTRSFTITALNVPF</sequence>
<reference evidence="1 2" key="1">
    <citation type="submission" date="2020-08" db="EMBL/GenBank/DDBJ databases">
        <title>Genomic Encyclopedia of Type Strains, Phase IV (KMG-IV): sequencing the most valuable type-strain genomes for metagenomic binning, comparative biology and taxonomic classification.</title>
        <authorList>
            <person name="Goeker M."/>
        </authorList>
    </citation>
    <scope>NUCLEOTIDE SEQUENCE [LARGE SCALE GENOMIC DNA]</scope>
    <source>
        <strain evidence="1 2">DSM 8510</strain>
    </source>
</reference>
<dbReference type="Proteomes" id="UP000548685">
    <property type="component" value="Unassembled WGS sequence"/>
</dbReference>
<comment type="caution">
    <text evidence="1">The sequence shown here is derived from an EMBL/GenBank/DDBJ whole genome shotgun (WGS) entry which is preliminary data.</text>
</comment>
<name>A0ABR6I2P5_9SPHN</name>
<accession>A0ABR6I2P5</accession>
<gene>
    <name evidence="1" type="ORF">FHS52_003178</name>
</gene>
<evidence type="ECO:0000313" key="1">
    <source>
        <dbReference type="EMBL" id="MBB3777183.1"/>
    </source>
</evidence>
<proteinExistence type="predicted"/>
<evidence type="ECO:0000313" key="2">
    <source>
        <dbReference type="Proteomes" id="UP000548685"/>
    </source>
</evidence>
<organism evidence="1 2">
    <name type="scientific">Erythrobacter ramosus</name>
    <dbReference type="NCBI Taxonomy" id="35811"/>
    <lineage>
        <taxon>Bacteria</taxon>
        <taxon>Pseudomonadati</taxon>
        <taxon>Pseudomonadota</taxon>
        <taxon>Alphaproteobacteria</taxon>
        <taxon>Sphingomonadales</taxon>
        <taxon>Erythrobacteraceae</taxon>
        <taxon>Erythrobacter/Porphyrobacter group</taxon>
        <taxon>Erythrobacter</taxon>
    </lineage>
</organism>
<keyword evidence="2" id="KW-1185">Reference proteome</keyword>
<protein>
    <submittedName>
        <fullName evidence="1">Uncharacterized protein</fullName>
    </submittedName>
</protein>